<feature type="transmembrane region" description="Helical" evidence="1">
    <location>
        <begin position="131"/>
        <end position="151"/>
    </location>
</feature>
<evidence type="ECO:0000313" key="2">
    <source>
        <dbReference type="EMBL" id="MCW8086847.1"/>
    </source>
</evidence>
<organism evidence="2 3">
    <name type="scientific">Sabulicella glaciei</name>
    <dbReference type="NCBI Taxonomy" id="2984948"/>
    <lineage>
        <taxon>Bacteria</taxon>
        <taxon>Pseudomonadati</taxon>
        <taxon>Pseudomonadota</taxon>
        <taxon>Alphaproteobacteria</taxon>
        <taxon>Acetobacterales</taxon>
        <taxon>Acetobacteraceae</taxon>
        <taxon>Sabulicella</taxon>
    </lineage>
</organism>
<keyword evidence="3" id="KW-1185">Reference proteome</keyword>
<keyword evidence="1" id="KW-1133">Transmembrane helix</keyword>
<keyword evidence="1" id="KW-0472">Membrane</keyword>
<gene>
    <name evidence="2" type="ORF">OF850_14515</name>
</gene>
<feature type="transmembrane region" description="Helical" evidence="1">
    <location>
        <begin position="25"/>
        <end position="48"/>
    </location>
</feature>
<keyword evidence="1" id="KW-0812">Transmembrane</keyword>
<sequence>MSPLSASADISPPPAEPAKPSRRRLLLVVLPFGLALWGLEVAAGTTLLRWAGPAGGALLAAAVNLLVALRFGLSLRAGRVPLISHYARFDRQGLPPEVEGYTRALTALWAGLLLLSALAHLLPLLGLGRTGAILAGQAVLLVGVFLGEHALRAHRFPQLRPVTPWGTLGAIGRSLGARHG</sequence>
<dbReference type="Proteomes" id="UP001526430">
    <property type="component" value="Unassembled WGS sequence"/>
</dbReference>
<accession>A0ABT3NXF7</accession>
<protein>
    <submittedName>
        <fullName evidence="2">Uncharacterized protein</fullName>
    </submittedName>
</protein>
<evidence type="ECO:0000313" key="3">
    <source>
        <dbReference type="Proteomes" id="UP001526430"/>
    </source>
</evidence>
<dbReference type="RefSeq" id="WP_301590973.1">
    <property type="nucleotide sequence ID" value="NZ_JAPFQI010000011.1"/>
</dbReference>
<dbReference type="EMBL" id="JAPFQI010000011">
    <property type="protein sequence ID" value="MCW8086847.1"/>
    <property type="molecule type" value="Genomic_DNA"/>
</dbReference>
<name>A0ABT3NXF7_9PROT</name>
<evidence type="ECO:0000256" key="1">
    <source>
        <dbReference type="SAM" id="Phobius"/>
    </source>
</evidence>
<reference evidence="2 3" key="1">
    <citation type="submission" date="2022-10" db="EMBL/GenBank/DDBJ databases">
        <title>Roseococcus glaciei nov., sp. nov., isolated from glacier.</title>
        <authorList>
            <person name="Liu Q."/>
            <person name="Xin Y.-H."/>
        </authorList>
    </citation>
    <scope>NUCLEOTIDE SEQUENCE [LARGE SCALE GENOMIC DNA]</scope>
    <source>
        <strain evidence="2 3">MDT2-1-1</strain>
    </source>
</reference>
<feature type="transmembrane region" description="Helical" evidence="1">
    <location>
        <begin position="54"/>
        <end position="73"/>
    </location>
</feature>
<comment type="caution">
    <text evidence="2">The sequence shown here is derived from an EMBL/GenBank/DDBJ whole genome shotgun (WGS) entry which is preliminary data.</text>
</comment>
<proteinExistence type="predicted"/>
<feature type="transmembrane region" description="Helical" evidence="1">
    <location>
        <begin position="104"/>
        <end position="125"/>
    </location>
</feature>